<dbReference type="Gene3D" id="3.10.110.10">
    <property type="entry name" value="Ubiquitin Conjugating Enzyme"/>
    <property type="match status" value="1"/>
</dbReference>
<comment type="caution">
    <text evidence="9">The sequence shown here is derived from an EMBL/GenBank/DDBJ whole genome shotgun (WGS) entry which is preliminary data.</text>
</comment>
<dbReference type="PROSITE" id="PS00183">
    <property type="entry name" value="UBC_1"/>
    <property type="match status" value="1"/>
</dbReference>
<accession>A0ABV2AN24</accession>
<sequence>MSDKRIEKEYDEIKVDKTGGFQIKKKGLKHYQCRLDGPMDSPYQEGHFFIDIKIPVNYPFSPPLMQFITKIWHPNISSVTGAICLDILKSEWTPALTIRTALLSIQALLSAPEPNDPQDAMVAQQYKSNYREFEKKAKNWVETFAKVKDFAADKEVKEVQKLMEMGFDRELALSTLEKNDWDVQKSLEVL</sequence>
<evidence type="ECO:0000313" key="9">
    <source>
        <dbReference type="EMBL" id="MES1921061.1"/>
    </source>
</evidence>
<evidence type="ECO:0000256" key="1">
    <source>
        <dbReference type="ARBA" id="ARBA00022679"/>
    </source>
</evidence>
<dbReference type="PANTHER" id="PTHR24068">
    <property type="entry name" value="UBIQUITIN-CONJUGATING ENZYME E2"/>
    <property type="match status" value="1"/>
</dbReference>
<evidence type="ECO:0000256" key="6">
    <source>
        <dbReference type="RuleBase" id="RU362109"/>
    </source>
</evidence>
<proteinExistence type="inferred from homology"/>
<keyword evidence="1" id="KW-0808">Transferase</keyword>
<evidence type="ECO:0000256" key="4">
    <source>
        <dbReference type="ARBA" id="ARBA00022840"/>
    </source>
</evidence>
<evidence type="ECO:0000313" key="10">
    <source>
        <dbReference type="Proteomes" id="UP001439008"/>
    </source>
</evidence>
<reference evidence="9 10" key="1">
    <citation type="journal article" date="2024" name="BMC Biol.">
        <title>Comparative genomics of Ascetosporea gives new insight into the evolutionary basis for animal parasitism in Rhizaria.</title>
        <authorList>
            <person name="Hiltunen Thoren M."/>
            <person name="Onut-Brannstrom I."/>
            <person name="Alfjorden A."/>
            <person name="Peckova H."/>
            <person name="Swords F."/>
            <person name="Hooper C."/>
            <person name="Holzer A.S."/>
            <person name="Bass D."/>
            <person name="Burki F."/>
        </authorList>
    </citation>
    <scope>NUCLEOTIDE SEQUENCE [LARGE SCALE GENOMIC DNA]</scope>
    <source>
        <strain evidence="9">20-A016</strain>
    </source>
</reference>
<evidence type="ECO:0000256" key="5">
    <source>
        <dbReference type="PROSITE-ProRule" id="PRU10133"/>
    </source>
</evidence>
<dbReference type="PROSITE" id="PS50127">
    <property type="entry name" value="UBC_2"/>
    <property type="match status" value="1"/>
</dbReference>
<feature type="active site" description="Glycyl thioester intermediate" evidence="5">
    <location>
        <position position="84"/>
    </location>
</feature>
<keyword evidence="10" id="KW-1185">Reference proteome</keyword>
<keyword evidence="2 6" id="KW-0547">Nucleotide-binding</keyword>
<dbReference type="InterPro" id="IPR016135">
    <property type="entry name" value="UBQ-conjugating_enzyme/RWD"/>
</dbReference>
<organism evidence="9 10">
    <name type="scientific">Bonamia ostreae</name>
    <dbReference type="NCBI Taxonomy" id="126728"/>
    <lineage>
        <taxon>Eukaryota</taxon>
        <taxon>Sar</taxon>
        <taxon>Rhizaria</taxon>
        <taxon>Endomyxa</taxon>
        <taxon>Ascetosporea</taxon>
        <taxon>Haplosporida</taxon>
        <taxon>Bonamia</taxon>
    </lineage>
</organism>
<evidence type="ECO:0000259" key="8">
    <source>
        <dbReference type="PROSITE" id="PS50127"/>
    </source>
</evidence>
<dbReference type="Proteomes" id="UP001439008">
    <property type="component" value="Unassembled WGS sequence"/>
</dbReference>
<keyword evidence="4 6" id="KW-0067">ATP-binding</keyword>
<dbReference type="InterPro" id="IPR000608">
    <property type="entry name" value="UBC"/>
</dbReference>
<protein>
    <recommendedName>
        <fullName evidence="11">E2 ubiquitin-conjugating enzyme</fullName>
    </recommendedName>
</protein>
<evidence type="ECO:0000256" key="2">
    <source>
        <dbReference type="ARBA" id="ARBA00022741"/>
    </source>
</evidence>
<dbReference type="InterPro" id="IPR023313">
    <property type="entry name" value="UBQ-conjugating_AS"/>
</dbReference>
<dbReference type="EMBL" id="JBDODL010001059">
    <property type="protein sequence ID" value="MES1921061.1"/>
    <property type="molecule type" value="Genomic_DNA"/>
</dbReference>
<evidence type="ECO:0008006" key="11">
    <source>
        <dbReference type="Google" id="ProtNLM"/>
    </source>
</evidence>
<dbReference type="InterPro" id="IPR015940">
    <property type="entry name" value="UBA"/>
</dbReference>
<gene>
    <name evidence="9" type="ORF">MHBO_002659</name>
</gene>
<dbReference type="SUPFAM" id="SSF54495">
    <property type="entry name" value="UBC-like"/>
    <property type="match status" value="1"/>
</dbReference>
<keyword evidence="3 6" id="KW-0833">Ubl conjugation pathway</keyword>
<dbReference type="PROSITE" id="PS50030">
    <property type="entry name" value="UBA"/>
    <property type="match status" value="1"/>
</dbReference>
<evidence type="ECO:0000259" key="7">
    <source>
        <dbReference type="PROSITE" id="PS50030"/>
    </source>
</evidence>
<evidence type="ECO:0000256" key="3">
    <source>
        <dbReference type="ARBA" id="ARBA00022786"/>
    </source>
</evidence>
<dbReference type="SUPFAM" id="SSF46934">
    <property type="entry name" value="UBA-like"/>
    <property type="match status" value="1"/>
</dbReference>
<dbReference type="Gene3D" id="1.10.8.10">
    <property type="entry name" value="DNA helicase RuvA subunit, C-terminal domain"/>
    <property type="match status" value="1"/>
</dbReference>
<dbReference type="Pfam" id="PF00179">
    <property type="entry name" value="UQ_con"/>
    <property type="match status" value="1"/>
</dbReference>
<feature type="domain" description="UBA" evidence="7">
    <location>
        <begin position="151"/>
        <end position="190"/>
    </location>
</feature>
<name>A0ABV2AN24_9EUKA</name>
<dbReference type="InterPro" id="IPR009060">
    <property type="entry name" value="UBA-like_sf"/>
</dbReference>
<dbReference type="CDD" id="cd23800">
    <property type="entry name" value="UBCc_UBE2K"/>
    <property type="match status" value="1"/>
</dbReference>
<feature type="domain" description="UBC core" evidence="8">
    <location>
        <begin position="1"/>
        <end position="146"/>
    </location>
</feature>
<dbReference type="SMART" id="SM00212">
    <property type="entry name" value="UBCc"/>
    <property type="match status" value="1"/>
</dbReference>
<comment type="similarity">
    <text evidence="6">Belongs to the ubiquitin-conjugating enzyme family.</text>
</comment>